<name>A0A087BDW6_9BIFI</name>
<reference evidence="1 2" key="1">
    <citation type="submission" date="2014-03" db="EMBL/GenBank/DDBJ databases">
        <title>Genomics of Bifidobacteria.</title>
        <authorList>
            <person name="Ventura M."/>
            <person name="Milani C."/>
            <person name="Lugli G.A."/>
        </authorList>
    </citation>
    <scope>NUCLEOTIDE SEQUENCE [LARGE SCALE GENOMIC DNA]</scope>
    <source>
        <strain evidence="1 2">LMG 11591</strain>
    </source>
</reference>
<protein>
    <submittedName>
        <fullName evidence="1">UDP-N-acetylmuramoylalanyl-D-glutamate--2, 6-diaminopimelate ligase</fullName>
    </submittedName>
</protein>
<keyword evidence="1" id="KW-0436">Ligase</keyword>
<gene>
    <name evidence="1" type="ORF">BMAGN_0981</name>
</gene>
<evidence type="ECO:0000313" key="2">
    <source>
        <dbReference type="Proteomes" id="UP000029052"/>
    </source>
</evidence>
<dbReference type="Proteomes" id="UP000029052">
    <property type="component" value="Unassembled WGS sequence"/>
</dbReference>
<dbReference type="eggNOG" id="COG0769">
    <property type="taxonomic scope" value="Bacteria"/>
</dbReference>
<dbReference type="EMBL" id="JGZB01000002">
    <property type="protein sequence ID" value="KFI69216.1"/>
    <property type="molecule type" value="Genomic_DNA"/>
</dbReference>
<sequence length="304" mass="32771">MSSISESVSQRTTLGYLEEHYGFRLEPSYATMVTVTSMANDIASIRPGCLFVPQTGQETATDPQKMPLTRADLEEAIANGAYAMVLPEPMRALLPDDPVPVLYGELQAGRLGELASHIAADPSQTLAVFAVTGTDDAMIAQDVHELAQFLHMLGNPVATVSAAESQSLERVLDLQYPLDTLAMQQVLSVCLEDGAAAVIIAMDERTLQPEAMQAVQVDVIGCDGVTAPRETQQYVAAMCRHFGCPQTGKTQVVGRTEESDMMALQSNADQDQVRSLSLTIAMAMAAGIRKNSIKSVLRVTREMH</sequence>
<comment type="caution">
    <text evidence="1">The sequence shown here is derived from an EMBL/GenBank/DDBJ whole genome shotgun (WGS) entry which is preliminary data.</text>
</comment>
<dbReference type="AlphaFoldDB" id="A0A087BDW6"/>
<dbReference type="GO" id="GO:0016874">
    <property type="term" value="F:ligase activity"/>
    <property type="evidence" value="ECO:0007669"/>
    <property type="project" value="UniProtKB-KW"/>
</dbReference>
<dbReference type="STRING" id="1692.BMAGN_0981"/>
<evidence type="ECO:0000313" key="1">
    <source>
        <dbReference type="EMBL" id="KFI69216.1"/>
    </source>
</evidence>
<dbReference type="RefSeq" id="WP_022859590.1">
    <property type="nucleotide sequence ID" value="NZ_JGZB01000002.1"/>
</dbReference>
<proteinExistence type="predicted"/>
<accession>A0A087BDW6</accession>
<organism evidence="1 2">
    <name type="scientific">Bifidobacterium magnum</name>
    <dbReference type="NCBI Taxonomy" id="1692"/>
    <lineage>
        <taxon>Bacteria</taxon>
        <taxon>Bacillati</taxon>
        <taxon>Actinomycetota</taxon>
        <taxon>Actinomycetes</taxon>
        <taxon>Bifidobacteriales</taxon>
        <taxon>Bifidobacteriaceae</taxon>
        <taxon>Bifidobacterium</taxon>
    </lineage>
</organism>
<keyword evidence="2" id="KW-1185">Reference proteome</keyword>